<dbReference type="AlphaFoldDB" id="V4LZS1"/>
<keyword evidence="8" id="KW-1185">Reference proteome</keyword>
<sequence length="236" mass="27246">KRKKGLMKKVNELATLCGINACAIIYSPYDSNPEVWLSDSGVQRIVSDFWIHFSDKGSPKASEHLKKQKKDNKELEMTQVMFQCLIGNTRMFHLNVIDLNNLSYLIEKYLKDINRRIKILENAGMEMSDVGASTTTAPDATIHELGSSSSPATAAAFFNPTQHHHQQQCRHPAFPNIGFYEQNLNLNLNQNHNQNQQWFIEMMNHSDQTSFAVEHISFPFMDDNHRNHHHQWTFTF</sequence>
<proteinExistence type="predicted"/>
<dbReference type="GO" id="GO:0046983">
    <property type="term" value="F:protein dimerization activity"/>
    <property type="evidence" value="ECO:0007669"/>
    <property type="project" value="InterPro"/>
</dbReference>
<evidence type="ECO:0000256" key="2">
    <source>
        <dbReference type="ARBA" id="ARBA00023015"/>
    </source>
</evidence>
<dbReference type="InterPro" id="IPR033897">
    <property type="entry name" value="SRF-like_MADS-box"/>
</dbReference>
<dbReference type="Pfam" id="PF00319">
    <property type="entry name" value="SRF-TF"/>
    <property type="match status" value="1"/>
</dbReference>
<keyword evidence="2" id="KW-0805">Transcription regulation</keyword>
<dbReference type="CDD" id="cd00266">
    <property type="entry name" value="MADS_SRF_like"/>
    <property type="match status" value="1"/>
</dbReference>
<evidence type="ECO:0000313" key="8">
    <source>
        <dbReference type="Proteomes" id="UP000030689"/>
    </source>
</evidence>
<dbReference type="OMA" id="NAGMEMS"/>
<evidence type="ECO:0000256" key="5">
    <source>
        <dbReference type="ARBA" id="ARBA00023242"/>
    </source>
</evidence>
<organism evidence="7 8">
    <name type="scientific">Eutrema salsugineum</name>
    <name type="common">Saltwater cress</name>
    <name type="synonym">Sisymbrium salsugineum</name>
    <dbReference type="NCBI Taxonomy" id="72664"/>
    <lineage>
        <taxon>Eukaryota</taxon>
        <taxon>Viridiplantae</taxon>
        <taxon>Streptophyta</taxon>
        <taxon>Embryophyta</taxon>
        <taxon>Tracheophyta</taxon>
        <taxon>Spermatophyta</taxon>
        <taxon>Magnoliopsida</taxon>
        <taxon>eudicotyledons</taxon>
        <taxon>Gunneridae</taxon>
        <taxon>Pentapetalae</taxon>
        <taxon>rosids</taxon>
        <taxon>malvids</taxon>
        <taxon>Brassicales</taxon>
        <taxon>Brassicaceae</taxon>
        <taxon>Eutremeae</taxon>
        <taxon>Eutrema</taxon>
    </lineage>
</organism>
<dbReference type="Gene3D" id="3.40.1810.10">
    <property type="entry name" value="Transcription factor, MADS-box"/>
    <property type="match status" value="1"/>
</dbReference>
<evidence type="ECO:0000256" key="1">
    <source>
        <dbReference type="ARBA" id="ARBA00004123"/>
    </source>
</evidence>
<dbReference type="Gramene" id="ESQ56180">
    <property type="protein sequence ID" value="ESQ56180"/>
    <property type="gene ID" value="EUTSA_v10027038mg"/>
</dbReference>
<reference evidence="7 8" key="1">
    <citation type="journal article" date="2013" name="Front. Plant Sci.">
        <title>The Reference Genome of the Halophytic Plant Eutrema salsugineum.</title>
        <authorList>
            <person name="Yang R."/>
            <person name="Jarvis D.E."/>
            <person name="Chen H."/>
            <person name="Beilstein M.A."/>
            <person name="Grimwood J."/>
            <person name="Jenkins J."/>
            <person name="Shu S."/>
            <person name="Prochnik S."/>
            <person name="Xin M."/>
            <person name="Ma C."/>
            <person name="Schmutz J."/>
            <person name="Wing R.A."/>
            <person name="Mitchell-Olds T."/>
            <person name="Schumaker K.S."/>
            <person name="Wang X."/>
        </authorList>
    </citation>
    <scope>NUCLEOTIDE SEQUENCE [LARGE SCALE GENOMIC DNA]</scope>
</reference>
<dbReference type="Proteomes" id="UP000030689">
    <property type="component" value="Unassembled WGS sequence"/>
</dbReference>
<comment type="subcellular location">
    <subcellularLocation>
        <location evidence="1">Nucleus</location>
    </subcellularLocation>
</comment>
<evidence type="ECO:0000313" key="7">
    <source>
        <dbReference type="EMBL" id="ESQ56180.1"/>
    </source>
</evidence>
<evidence type="ECO:0000259" key="6">
    <source>
        <dbReference type="PROSITE" id="PS50066"/>
    </source>
</evidence>
<dbReference type="eggNOG" id="KOG0014">
    <property type="taxonomic scope" value="Eukaryota"/>
</dbReference>
<dbReference type="PROSITE" id="PS50066">
    <property type="entry name" value="MADS_BOX_2"/>
    <property type="match status" value="1"/>
</dbReference>
<dbReference type="InterPro" id="IPR002100">
    <property type="entry name" value="TF_MADSbox"/>
</dbReference>
<keyword evidence="5" id="KW-0539">Nucleus</keyword>
<dbReference type="STRING" id="72664.V4LZS1"/>
<dbReference type="GO" id="GO:0000987">
    <property type="term" value="F:cis-regulatory region sequence-specific DNA binding"/>
    <property type="evidence" value="ECO:0007669"/>
    <property type="project" value="InterPro"/>
</dbReference>
<dbReference type="SMART" id="SM00432">
    <property type="entry name" value="MADS"/>
    <property type="match status" value="1"/>
</dbReference>
<dbReference type="SUPFAM" id="SSF55455">
    <property type="entry name" value="SRF-like"/>
    <property type="match status" value="1"/>
</dbReference>
<evidence type="ECO:0000256" key="4">
    <source>
        <dbReference type="ARBA" id="ARBA00023163"/>
    </source>
</evidence>
<keyword evidence="3" id="KW-0238">DNA-binding</keyword>
<gene>
    <name evidence="7" type="ORF">EUTSA_v10027038mg</name>
</gene>
<feature type="non-terminal residue" evidence="7">
    <location>
        <position position="1"/>
    </location>
</feature>
<dbReference type="GO" id="GO:0000981">
    <property type="term" value="F:DNA-binding transcription factor activity, RNA polymerase II-specific"/>
    <property type="evidence" value="ECO:0007669"/>
    <property type="project" value="InterPro"/>
</dbReference>
<dbReference type="GO" id="GO:0045944">
    <property type="term" value="P:positive regulation of transcription by RNA polymerase II"/>
    <property type="evidence" value="ECO:0007669"/>
    <property type="project" value="InterPro"/>
</dbReference>
<feature type="domain" description="MADS-box" evidence="6">
    <location>
        <begin position="1"/>
        <end position="27"/>
    </location>
</feature>
<accession>V4LZS1</accession>
<evidence type="ECO:0000256" key="3">
    <source>
        <dbReference type="ARBA" id="ARBA00023125"/>
    </source>
</evidence>
<name>V4LZS1_EUTSA</name>
<dbReference type="EMBL" id="KI517384">
    <property type="protein sequence ID" value="ESQ56180.1"/>
    <property type="molecule type" value="Genomic_DNA"/>
</dbReference>
<dbReference type="KEGG" id="eus:EUTSA_v10027038mg"/>
<protein>
    <recommendedName>
        <fullName evidence="6">MADS-box domain-containing protein</fullName>
    </recommendedName>
</protein>
<dbReference type="InterPro" id="IPR036879">
    <property type="entry name" value="TF_MADSbox_sf"/>
</dbReference>
<dbReference type="GO" id="GO:0005634">
    <property type="term" value="C:nucleus"/>
    <property type="evidence" value="ECO:0007669"/>
    <property type="project" value="UniProtKB-SubCell"/>
</dbReference>
<keyword evidence="4" id="KW-0804">Transcription</keyword>